<evidence type="ECO:0000313" key="1">
    <source>
        <dbReference type="EMBL" id="KAF9126938.1"/>
    </source>
</evidence>
<reference evidence="1" key="1">
    <citation type="journal article" date="2020" name="Fungal Divers.">
        <title>Resolving the Mortierellaceae phylogeny through synthesis of multi-gene phylogenetics and phylogenomics.</title>
        <authorList>
            <person name="Vandepol N."/>
            <person name="Liber J."/>
            <person name="Desiro A."/>
            <person name="Na H."/>
            <person name="Kennedy M."/>
            <person name="Barry K."/>
            <person name="Grigoriev I.V."/>
            <person name="Miller A.N."/>
            <person name="O'Donnell K."/>
            <person name="Stajich J.E."/>
            <person name="Bonito G."/>
        </authorList>
    </citation>
    <scope>NUCLEOTIDE SEQUENCE</scope>
    <source>
        <strain evidence="1">NRRL 6426</strain>
    </source>
</reference>
<organism evidence="1 2">
    <name type="scientific">Linnemannia schmuckeri</name>
    <dbReference type="NCBI Taxonomy" id="64567"/>
    <lineage>
        <taxon>Eukaryota</taxon>
        <taxon>Fungi</taxon>
        <taxon>Fungi incertae sedis</taxon>
        <taxon>Mucoromycota</taxon>
        <taxon>Mortierellomycotina</taxon>
        <taxon>Mortierellomycetes</taxon>
        <taxon>Mortierellales</taxon>
        <taxon>Mortierellaceae</taxon>
        <taxon>Linnemannia</taxon>
    </lineage>
</organism>
<dbReference type="Proteomes" id="UP000748756">
    <property type="component" value="Unassembled WGS sequence"/>
</dbReference>
<accession>A0A9P5RAJ9</accession>
<keyword evidence="2" id="KW-1185">Reference proteome</keyword>
<comment type="caution">
    <text evidence="1">The sequence shown here is derived from an EMBL/GenBank/DDBJ whole genome shotgun (WGS) entry which is preliminary data.</text>
</comment>
<protein>
    <submittedName>
        <fullName evidence="1">Uncharacterized protein</fullName>
    </submittedName>
</protein>
<dbReference type="AlphaFoldDB" id="A0A9P5RAJ9"/>
<sequence length="329" mass="36220">MNAEKTLKLPEILELVGWFCHCLAERAILATESSGHMGPTTLTPRHCSLSSLVNSPYSSLVADIRLYDYGERGSDESSDSKHASHSLSLSLMDMNHKKRVELWDALKDHEHIGRLEVQDSNFPIRKLLGTKTHTLTELKLLGNCIRLIPDLIDFVERLHYLKSLEVMWIHCLIRIVFSPTSPTFAGFSNNTATKINISISGAGANTASGNNTSNNNIPTNGNNVNAVGINVVANNAIANKTLTTSCISPSYGGEIMTGKRKRGVEDPRVIEGLPTKHLVLCNNRLRQPFQKQILETCSKLEQLEICFSEKPIGSKVASLVFRVALSSDV</sequence>
<proteinExistence type="predicted"/>
<evidence type="ECO:0000313" key="2">
    <source>
        <dbReference type="Proteomes" id="UP000748756"/>
    </source>
</evidence>
<name>A0A9P5RAJ9_9FUNG</name>
<gene>
    <name evidence="1" type="ORF">BG015_004628</name>
</gene>
<dbReference type="EMBL" id="JAAAUQ010002164">
    <property type="protein sequence ID" value="KAF9126938.1"/>
    <property type="molecule type" value="Genomic_DNA"/>
</dbReference>